<organism evidence="1 2">
    <name type="scientific">Ancylobacter moscoviensis</name>
    <dbReference type="NCBI Taxonomy" id="2597768"/>
    <lineage>
        <taxon>Bacteria</taxon>
        <taxon>Pseudomonadati</taxon>
        <taxon>Pseudomonadota</taxon>
        <taxon>Alphaproteobacteria</taxon>
        <taxon>Hyphomicrobiales</taxon>
        <taxon>Xanthobacteraceae</taxon>
        <taxon>Ancylobacter</taxon>
    </lineage>
</organism>
<name>A0ABY3DWQ9_9HYPH</name>
<gene>
    <name evidence="1" type="ORF">FO470_04965</name>
</gene>
<protein>
    <submittedName>
        <fullName evidence="1">Uncharacterized protein</fullName>
    </submittedName>
</protein>
<proteinExistence type="predicted"/>
<reference evidence="1 2" key="1">
    <citation type="submission" date="2019-07" db="EMBL/GenBank/DDBJ databases">
        <authorList>
            <person name="Grouzdev D.S."/>
        </authorList>
    </citation>
    <scope>NUCLEOTIDE SEQUENCE [LARGE SCALE GENOMIC DNA]</scope>
    <source>
        <strain evidence="1 2">3C</strain>
    </source>
</reference>
<comment type="caution">
    <text evidence="1">The sequence shown here is derived from an EMBL/GenBank/DDBJ whole genome shotgun (WGS) entry which is preliminary data.</text>
</comment>
<dbReference type="EMBL" id="VMBP01000001">
    <property type="protein sequence ID" value="TSJ64612.1"/>
    <property type="molecule type" value="Genomic_DNA"/>
</dbReference>
<sequence>MAAFEAFIATVGEGAARFLMPVSLDGQSYTTRVIQIVGGAGGISYSSIGAETLVSFSALVFPASMTPP</sequence>
<dbReference type="RefSeq" id="WP_144341767.1">
    <property type="nucleotide sequence ID" value="NZ_VMBP01000001.1"/>
</dbReference>
<evidence type="ECO:0000313" key="1">
    <source>
        <dbReference type="EMBL" id="TSJ64612.1"/>
    </source>
</evidence>
<keyword evidence="2" id="KW-1185">Reference proteome</keyword>
<accession>A0ABY3DWQ9</accession>
<evidence type="ECO:0000313" key="2">
    <source>
        <dbReference type="Proteomes" id="UP000315321"/>
    </source>
</evidence>
<dbReference type="Proteomes" id="UP000315321">
    <property type="component" value="Unassembled WGS sequence"/>
</dbReference>